<feature type="region of interest" description="Disordered" evidence="1">
    <location>
        <begin position="97"/>
        <end position="175"/>
    </location>
</feature>
<keyword evidence="4" id="KW-1185">Reference proteome</keyword>
<proteinExistence type="predicted"/>
<evidence type="ECO:0000256" key="1">
    <source>
        <dbReference type="SAM" id="MobiDB-lite"/>
    </source>
</evidence>
<comment type="caution">
    <text evidence="3">The sequence shown here is derived from an EMBL/GenBank/DDBJ whole genome shotgun (WGS) entry which is preliminary data.</text>
</comment>
<evidence type="ECO:0000313" key="3">
    <source>
        <dbReference type="EMBL" id="CAI2362924.1"/>
    </source>
</evidence>
<protein>
    <submittedName>
        <fullName evidence="3">Uncharacterized protein</fullName>
    </submittedName>
</protein>
<feature type="compositionally biased region" description="Basic and acidic residues" evidence="1">
    <location>
        <begin position="206"/>
        <end position="217"/>
    </location>
</feature>
<gene>
    <name evidence="3" type="ORF">ECRASSUSDP1_LOCUS4254</name>
</gene>
<evidence type="ECO:0000313" key="4">
    <source>
        <dbReference type="Proteomes" id="UP001295684"/>
    </source>
</evidence>
<organism evidence="3 4">
    <name type="scientific">Euplotes crassus</name>
    <dbReference type="NCBI Taxonomy" id="5936"/>
    <lineage>
        <taxon>Eukaryota</taxon>
        <taxon>Sar</taxon>
        <taxon>Alveolata</taxon>
        <taxon>Ciliophora</taxon>
        <taxon>Intramacronucleata</taxon>
        <taxon>Spirotrichea</taxon>
        <taxon>Hypotrichia</taxon>
        <taxon>Euplotida</taxon>
        <taxon>Euplotidae</taxon>
        <taxon>Moneuplotes</taxon>
    </lineage>
</organism>
<dbReference type="AlphaFoldDB" id="A0AAD1X6T1"/>
<feature type="transmembrane region" description="Helical" evidence="2">
    <location>
        <begin position="313"/>
        <end position="332"/>
    </location>
</feature>
<feature type="region of interest" description="Disordered" evidence="1">
    <location>
        <begin position="206"/>
        <end position="239"/>
    </location>
</feature>
<reference evidence="3" key="1">
    <citation type="submission" date="2023-07" db="EMBL/GenBank/DDBJ databases">
        <authorList>
            <consortium name="AG Swart"/>
            <person name="Singh M."/>
            <person name="Singh A."/>
            <person name="Seah K."/>
            <person name="Emmerich C."/>
        </authorList>
    </citation>
    <scope>NUCLEOTIDE SEQUENCE</scope>
    <source>
        <strain evidence="3">DP1</strain>
    </source>
</reference>
<keyword evidence="2" id="KW-1133">Transmembrane helix</keyword>
<feature type="compositionally biased region" description="Basic residues" evidence="1">
    <location>
        <begin position="99"/>
        <end position="127"/>
    </location>
</feature>
<dbReference type="Proteomes" id="UP001295684">
    <property type="component" value="Unassembled WGS sequence"/>
</dbReference>
<name>A0AAD1X6T1_EUPCR</name>
<keyword evidence="2" id="KW-0472">Membrane</keyword>
<evidence type="ECO:0000256" key="2">
    <source>
        <dbReference type="SAM" id="Phobius"/>
    </source>
</evidence>
<sequence length="579" mass="66668">MEKVYNKLNRLTISDFEKILNDLNISHSRCKTKNDYIRAFLKKKARSAKLTPKKIMKKRAKKIKEGKDFDESSVSSYYSKCIIEDMEDSDVHNVESFIKHAKPSRSKSSKSRKRRKSTPKKTKNKAVKVHEKEEVSTLFQTLPSPSRKKIQKKSTGQPKSSKRVVTRLSASATSTPKKLDIISEALRSEYEETPYNGVVISEISEREEVSSSDREICEEPYPFSPDTPENTRDQLRKRNGRPTRMEIKDHTPIRSILRQPREDIQNPEERRTPLKRLIEMQQRFMTPVKKFASRVQSRVEGSYLIKSEMVSTILLISMVTAFMLAGAINYAGKVPAANYRFPVNATIKHMEYDNLERAYVCQEGTLSVGHLCAKEGDQDYIDEVLAINSDFDELIQNYDRCGGIVNPIVRPVAHPETMKEIAENDLFKHRIQYKELGAGEYSFSIHKDFKVVPTSLSRIQCSLKNLFGTGNGAKILLIFLLLLVIAFACYKVCQIIQESDTRTAKKIFNLILREMRETGMYRNGLDPSNIYTWYSSKTDLTKEEFDSRVLPWIQVYFNESEIIRSTMNRTGVAVWKLVE</sequence>
<dbReference type="EMBL" id="CAMPGE010004081">
    <property type="protein sequence ID" value="CAI2362924.1"/>
    <property type="molecule type" value="Genomic_DNA"/>
</dbReference>
<accession>A0AAD1X6T1</accession>
<keyword evidence="2" id="KW-0812">Transmembrane</keyword>
<feature type="transmembrane region" description="Helical" evidence="2">
    <location>
        <begin position="475"/>
        <end position="493"/>
    </location>
</feature>